<dbReference type="InterPro" id="IPR011006">
    <property type="entry name" value="CheY-like_superfamily"/>
</dbReference>
<dbReference type="SUPFAM" id="SSF109604">
    <property type="entry name" value="HD-domain/PDEase-like"/>
    <property type="match status" value="1"/>
</dbReference>
<evidence type="ECO:0000256" key="1">
    <source>
        <dbReference type="PROSITE-ProRule" id="PRU00169"/>
    </source>
</evidence>
<dbReference type="Proteomes" id="UP000033423">
    <property type="component" value="Unassembled WGS sequence"/>
</dbReference>
<dbReference type="InterPro" id="IPR001789">
    <property type="entry name" value="Sig_transdc_resp-reg_receiver"/>
</dbReference>
<dbReference type="PATRIC" id="fig|29290.4.peg.1867"/>
<sequence>MILEDEGYEVFSASSGKEALEKLRHDSYDVVLTDIKMPGMSGIELIEAIKSLGIDAPIILMTAFVEIKTTIEAIRKNAFDFIIKPYNPQELILAVEKAVRFNHLVKLEKNYVSNLEVTVQQRTMELSDALKMVKDLNDELLRRLTAAAECRDTDTGSHLTRIGLYCKRLSEMLGMSADFIDDIAFASTLHDIGKIGIADGILLKPAALTKDEFEIMKGHTTIGSNMLKGSLNARILMSEAIAMYHHERWDGSGYPVGLSGEQIPLAARIVIICDQYDALMMKRPYKSPLGHARTYEIITIGDGRTLPQHFDPEILEAFKKVALDFVDIFHSCQD</sequence>
<dbReference type="PROSITE" id="PS51832">
    <property type="entry name" value="HD_GYP"/>
    <property type="match status" value="1"/>
</dbReference>
<keyword evidence="1" id="KW-0597">Phosphoprotein</keyword>
<name>A0A0F3GX08_9BACT</name>
<dbReference type="EMBL" id="LACI01000621">
    <property type="protein sequence ID" value="KJU86382.1"/>
    <property type="molecule type" value="Genomic_DNA"/>
</dbReference>
<dbReference type="GO" id="GO:0000160">
    <property type="term" value="P:phosphorelay signal transduction system"/>
    <property type="evidence" value="ECO:0007669"/>
    <property type="project" value="InterPro"/>
</dbReference>
<dbReference type="PANTHER" id="PTHR45228:SF8">
    <property type="entry name" value="TWO-COMPONENT RESPONSE REGULATOR-RELATED"/>
    <property type="match status" value="1"/>
</dbReference>
<dbReference type="SUPFAM" id="SSF52172">
    <property type="entry name" value="CheY-like"/>
    <property type="match status" value="1"/>
</dbReference>
<dbReference type="Pfam" id="PF00072">
    <property type="entry name" value="Response_reg"/>
    <property type="match status" value="1"/>
</dbReference>
<dbReference type="Gene3D" id="3.40.50.2300">
    <property type="match status" value="1"/>
</dbReference>
<dbReference type="Pfam" id="PF13487">
    <property type="entry name" value="HD_5"/>
    <property type="match status" value="1"/>
</dbReference>
<dbReference type="CDD" id="cd00077">
    <property type="entry name" value="HDc"/>
    <property type="match status" value="1"/>
</dbReference>
<dbReference type="InterPro" id="IPR003607">
    <property type="entry name" value="HD/PDEase_dom"/>
</dbReference>
<evidence type="ECO:0000313" key="5">
    <source>
        <dbReference type="Proteomes" id="UP000033423"/>
    </source>
</evidence>
<feature type="modified residue" description="4-aspartylphosphate" evidence="1">
    <location>
        <position position="34"/>
    </location>
</feature>
<dbReference type="SMART" id="SM00448">
    <property type="entry name" value="REC"/>
    <property type="match status" value="1"/>
</dbReference>
<keyword evidence="4" id="KW-0378">Hydrolase</keyword>
<keyword evidence="5" id="KW-1185">Reference proteome</keyword>
<dbReference type="PANTHER" id="PTHR45228">
    <property type="entry name" value="CYCLIC DI-GMP PHOSPHODIESTERASE TM_0186-RELATED"/>
    <property type="match status" value="1"/>
</dbReference>
<feature type="domain" description="Response regulatory" evidence="2">
    <location>
        <begin position="1"/>
        <end position="99"/>
    </location>
</feature>
<evidence type="ECO:0000313" key="4">
    <source>
        <dbReference type="EMBL" id="KJU86382.1"/>
    </source>
</evidence>
<dbReference type="Gene3D" id="1.10.3210.10">
    <property type="entry name" value="Hypothetical protein af1432"/>
    <property type="match status" value="1"/>
</dbReference>
<proteinExistence type="predicted"/>
<evidence type="ECO:0000259" key="2">
    <source>
        <dbReference type="PROSITE" id="PS50110"/>
    </source>
</evidence>
<dbReference type="GO" id="GO:0016787">
    <property type="term" value="F:hydrolase activity"/>
    <property type="evidence" value="ECO:0007669"/>
    <property type="project" value="UniProtKB-KW"/>
</dbReference>
<dbReference type="InterPro" id="IPR037522">
    <property type="entry name" value="HD_GYP_dom"/>
</dbReference>
<dbReference type="SMART" id="SM00471">
    <property type="entry name" value="HDc"/>
    <property type="match status" value="1"/>
</dbReference>
<dbReference type="AlphaFoldDB" id="A0A0F3GX08"/>
<accession>A0A0F3GX08</accession>
<dbReference type="PROSITE" id="PS50110">
    <property type="entry name" value="RESPONSE_REGULATORY"/>
    <property type="match status" value="1"/>
</dbReference>
<feature type="domain" description="HD-GYP" evidence="3">
    <location>
        <begin position="133"/>
        <end position="334"/>
    </location>
</feature>
<protein>
    <submittedName>
        <fullName evidence="4">Response regulator receiver modulated metal dependent phosphohydrolase</fullName>
    </submittedName>
</protein>
<dbReference type="InterPro" id="IPR052020">
    <property type="entry name" value="Cyclic_di-GMP/3'3'-cGAMP_PDE"/>
</dbReference>
<reference evidence="4 5" key="1">
    <citation type="submission" date="2015-02" db="EMBL/GenBank/DDBJ databases">
        <title>Single-cell genomics of uncultivated deep-branching MTB reveals a conserved set of magnetosome genes.</title>
        <authorList>
            <person name="Kolinko S."/>
            <person name="Richter M."/>
            <person name="Glockner F.O."/>
            <person name="Brachmann A."/>
            <person name="Schuler D."/>
        </authorList>
    </citation>
    <scope>NUCLEOTIDE SEQUENCE [LARGE SCALE GENOMIC DNA]</scope>
    <source>
        <strain evidence="4">TM-1</strain>
    </source>
</reference>
<organism evidence="4 5">
    <name type="scientific">Candidatus Magnetobacterium bavaricum</name>
    <dbReference type="NCBI Taxonomy" id="29290"/>
    <lineage>
        <taxon>Bacteria</taxon>
        <taxon>Pseudomonadati</taxon>
        <taxon>Nitrospirota</taxon>
        <taxon>Thermodesulfovibrionia</taxon>
        <taxon>Thermodesulfovibrionales</taxon>
        <taxon>Candidatus Magnetobacteriaceae</taxon>
        <taxon>Candidatus Magnetobacterium</taxon>
    </lineage>
</organism>
<comment type="caution">
    <text evidence="4">The sequence shown here is derived from an EMBL/GenBank/DDBJ whole genome shotgun (WGS) entry which is preliminary data.</text>
</comment>
<gene>
    <name evidence="4" type="ORF">MBAV_001423</name>
</gene>
<evidence type="ECO:0000259" key="3">
    <source>
        <dbReference type="PROSITE" id="PS51832"/>
    </source>
</evidence>